<evidence type="ECO:0000256" key="1">
    <source>
        <dbReference type="SAM" id="Phobius"/>
    </source>
</evidence>
<gene>
    <name evidence="2" type="ORF">GCM10007103_35090</name>
</gene>
<organism evidence="2 3">
    <name type="scientific">Salinimicrobium marinum</name>
    <dbReference type="NCBI Taxonomy" id="680283"/>
    <lineage>
        <taxon>Bacteria</taxon>
        <taxon>Pseudomonadati</taxon>
        <taxon>Bacteroidota</taxon>
        <taxon>Flavobacteriia</taxon>
        <taxon>Flavobacteriales</taxon>
        <taxon>Flavobacteriaceae</taxon>
        <taxon>Salinimicrobium</taxon>
    </lineage>
</organism>
<dbReference type="Proteomes" id="UP000610456">
    <property type="component" value="Unassembled WGS sequence"/>
</dbReference>
<keyword evidence="1" id="KW-0472">Membrane</keyword>
<protein>
    <submittedName>
        <fullName evidence="2">Uncharacterized protein</fullName>
    </submittedName>
</protein>
<evidence type="ECO:0000313" key="3">
    <source>
        <dbReference type="Proteomes" id="UP000610456"/>
    </source>
</evidence>
<proteinExistence type="predicted"/>
<dbReference type="EMBL" id="BMXB01000029">
    <property type="protein sequence ID" value="GHA51613.1"/>
    <property type="molecule type" value="Genomic_DNA"/>
</dbReference>
<keyword evidence="3" id="KW-1185">Reference proteome</keyword>
<reference evidence="2" key="2">
    <citation type="submission" date="2020-09" db="EMBL/GenBank/DDBJ databases">
        <authorList>
            <person name="Sun Q."/>
            <person name="Kim S."/>
        </authorList>
    </citation>
    <scope>NUCLEOTIDE SEQUENCE</scope>
    <source>
        <strain evidence="2">KCTC 12719</strain>
    </source>
</reference>
<comment type="caution">
    <text evidence="2">The sequence shown here is derived from an EMBL/GenBank/DDBJ whole genome shotgun (WGS) entry which is preliminary data.</text>
</comment>
<name>A0A918W2L7_9FLAO</name>
<keyword evidence="1" id="KW-1133">Transmembrane helix</keyword>
<dbReference type="AlphaFoldDB" id="A0A918W2L7"/>
<feature type="transmembrane region" description="Helical" evidence="1">
    <location>
        <begin position="7"/>
        <end position="31"/>
    </location>
</feature>
<sequence>MKKTLDILLILVAIVVVAFVGLTIFGVSVMGTKTDSDYFEKRYQGSTELTETRILYSFGLDTIQWEEYVLKRKVQLDLKKIERDSTISYHYVDPKDSLANYGSVQFVRRDKSLYILGEKHHILEPKKYHNKHLSQFPFDLYELVEPYDDANGPFLFNPDYGLLNLEVWSAGKQMFYLPTDSKINIEKELLRK</sequence>
<reference evidence="2" key="1">
    <citation type="journal article" date="2014" name="Int. J. Syst. Evol. Microbiol.">
        <title>Complete genome sequence of Corynebacterium casei LMG S-19264T (=DSM 44701T), isolated from a smear-ripened cheese.</title>
        <authorList>
            <consortium name="US DOE Joint Genome Institute (JGI-PGF)"/>
            <person name="Walter F."/>
            <person name="Albersmeier A."/>
            <person name="Kalinowski J."/>
            <person name="Ruckert C."/>
        </authorList>
    </citation>
    <scope>NUCLEOTIDE SEQUENCE</scope>
    <source>
        <strain evidence="2">KCTC 12719</strain>
    </source>
</reference>
<accession>A0A918W2L7</accession>
<evidence type="ECO:0000313" key="2">
    <source>
        <dbReference type="EMBL" id="GHA51613.1"/>
    </source>
</evidence>
<keyword evidence="1" id="KW-0812">Transmembrane</keyword>